<gene>
    <name evidence="2" type="ORF">M9458_042530</name>
</gene>
<name>A0ABD0NMX9_CIRMR</name>
<dbReference type="Proteomes" id="UP001529510">
    <property type="component" value="Unassembled WGS sequence"/>
</dbReference>
<keyword evidence="3" id="KW-1185">Reference proteome</keyword>
<evidence type="ECO:0000256" key="1">
    <source>
        <dbReference type="SAM" id="MobiDB-lite"/>
    </source>
</evidence>
<dbReference type="AlphaFoldDB" id="A0ABD0NMX9"/>
<feature type="region of interest" description="Disordered" evidence="1">
    <location>
        <begin position="153"/>
        <end position="201"/>
    </location>
</feature>
<protein>
    <submittedName>
        <fullName evidence="2">Uncharacterized protein</fullName>
    </submittedName>
</protein>
<feature type="non-terminal residue" evidence="2">
    <location>
        <position position="201"/>
    </location>
</feature>
<sequence length="201" mass="22433">ENDIVEQSSVVHEEVVHEEVITETPITSSPSVSCESETKGDVELSTCETHIPEPSAEETSTQYEEPIKSKTTEAHPAPIQHETQVPPSKRARFSKPKPNIGQGLRTRQVPQQQICPELVTASTEQDKNTTQAIQEYCVPVLPDSSTIHPEVLQLNTSSERREDSPKVIPERVTKENYGSDIITKENIKEQEEARSEPQLAK</sequence>
<feature type="compositionally biased region" description="Basic and acidic residues" evidence="1">
    <location>
        <begin position="182"/>
        <end position="195"/>
    </location>
</feature>
<evidence type="ECO:0000313" key="2">
    <source>
        <dbReference type="EMBL" id="KAL0163134.1"/>
    </source>
</evidence>
<proteinExistence type="predicted"/>
<feature type="non-terminal residue" evidence="2">
    <location>
        <position position="1"/>
    </location>
</feature>
<feature type="compositionally biased region" description="Polar residues" evidence="1">
    <location>
        <begin position="25"/>
        <end position="35"/>
    </location>
</feature>
<evidence type="ECO:0000313" key="3">
    <source>
        <dbReference type="Proteomes" id="UP001529510"/>
    </source>
</evidence>
<organism evidence="2 3">
    <name type="scientific">Cirrhinus mrigala</name>
    <name type="common">Mrigala</name>
    <dbReference type="NCBI Taxonomy" id="683832"/>
    <lineage>
        <taxon>Eukaryota</taxon>
        <taxon>Metazoa</taxon>
        <taxon>Chordata</taxon>
        <taxon>Craniata</taxon>
        <taxon>Vertebrata</taxon>
        <taxon>Euteleostomi</taxon>
        <taxon>Actinopterygii</taxon>
        <taxon>Neopterygii</taxon>
        <taxon>Teleostei</taxon>
        <taxon>Ostariophysi</taxon>
        <taxon>Cypriniformes</taxon>
        <taxon>Cyprinidae</taxon>
        <taxon>Labeoninae</taxon>
        <taxon>Labeonini</taxon>
        <taxon>Cirrhinus</taxon>
    </lineage>
</organism>
<dbReference type="EMBL" id="JAMKFB020000021">
    <property type="protein sequence ID" value="KAL0163134.1"/>
    <property type="molecule type" value="Genomic_DNA"/>
</dbReference>
<reference evidence="2 3" key="1">
    <citation type="submission" date="2024-05" db="EMBL/GenBank/DDBJ databases">
        <title>Genome sequencing and assembly of Indian major carp, Cirrhinus mrigala (Hamilton, 1822).</title>
        <authorList>
            <person name="Mohindra V."/>
            <person name="Chowdhury L.M."/>
            <person name="Lal K."/>
            <person name="Jena J.K."/>
        </authorList>
    </citation>
    <scope>NUCLEOTIDE SEQUENCE [LARGE SCALE GENOMIC DNA]</scope>
    <source>
        <strain evidence="2">CM1030</strain>
        <tissue evidence="2">Blood</tissue>
    </source>
</reference>
<accession>A0ABD0NMX9</accession>
<feature type="compositionally biased region" description="Basic and acidic residues" evidence="1">
    <location>
        <begin position="158"/>
        <end position="174"/>
    </location>
</feature>
<comment type="caution">
    <text evidence="2">The sequence shown here is derived from an EMBL/GenBank/DDBJ whole genome shotgun (WGS) entry which is preliminary data.</text>
</comment>
<feature type="region of interest" description="Disordered" evidence="1">
    <location>
        <begin position="22"/>
        <end position="111"/>
    </location>
</feature>